<accession>A0A7W6RGL1</accession>
<name>A0A7W6RGL1_9PROT</name>
<dbReference type="AlphaFoldDB" id="A0A7W6RGL1"/>
<dbReference type="FunFam" id="1.10.10.2830:FF:000001">
    <property type="entry name" value="Chromosome partitioning protein ParB"/>
    <property type="match status" value="1"/>
</dbReference>
<dbReference type="SUPFAM" id="SSF109709">
    <property type="entry name" value="KorB DNA-binding domain-like"/>
    <property type="match status" value="1"/>
</dbReference>
<evidence type="ECO:0000256" key="1">
    <source>
        <dbReference type="ARBA" id="ARBA00006295"/>
    </source>
</evidence>
<dbReference type="EMBL" id="JACIGK010000038">
    <property type="protein sequence ID" value="MBB4267927.1"/>
    <property type="molecule type" value="Genomic_DNA"/>
</dbReference>
<feature type="compositionally biased region" description="Basic and acidic residues" evidence="2">
    <location>
        <begin position="608"/>
        <end position="627"/>
    </location>
</feature>
<comment type="similarity">
    <text evidence="1">Belongs to the ParB family.</text>
</comment>
<dbReference type="CDD" id="cd16406">
    <property type="entry name" value="ParB_N_like"/>
    <property type="match status" value="1"/>
</dbReference>
<dbReference type="FunFam" id="3.90.1530.30:FF:000002">
    <property type="entry name" value="Chromosome partitioning protein ParB"/>
    <property type="match status" value="1"/>
</dbReference>
<dbReference type="GO" id="GO:0007059">
    <property type="term" value="P:chromosome segregation"/>
    <property type="evidence" value="ECO:0007669"/>
    <property type="project" value="TreeGrafter"/>
</dbReference>
<feature type="compositionally biased region" description="Acidic residues" evidence="2">
    <location>
        <begin position="344"/>
        <end position="362"/>
    </location>
</feature>
<reference evidence="3 4" key="1">
    <citation type="submission" date="2020-08" db="EMBL/GenBank/DDBJ databases">
        <title>Genome sequencing of Purple Non-Sulfur Bacteria from various extreme environments.</title>
        <authorList>
            <person name="Mayer M."/>
        </authorList>
    </citation>
    <scope>NUCLEOTIDE SEQUENCE [LARGE SCALE GENOMIC DNA]</scope>
    <source>
        <strain evidence="3 4">JA131</strain>
    </source>
</reference>
<dbReference type="PANTHER" id="PTHR33375">
    <property type="entry name" value="CHROMOSOME-PARTITIONING PROTEIN PARB-RELATED"/>
    <property type="match status" value="1"/>
</dbReference>
<feature type="region of interest" description="Disordered" evidence="2">
    <location>
        <begin position="593"/>
        <end position="634"/>
    </location>
</feature>
<dbReference type="InterPro" id="IPR050336">
    <property type="entry name" value="Chromosome_partition/occlusion"/>
</dbReference>
<dbReference type="Gene3D" id="1.10.10.2830">
    <property type="match status" value="1"/>
</dbReference>
<protein>
    <submittedName>
        <fullName evidence="3">ParB family chromosome partitioning protein</fullName>
    </submittedName>
</protein>
<organism evidence="3 4">
    <name type="scientific">Roseospira visakhapatnamensis</name>
    <dbReference type="NCBI Taxonomy" id="390880"/>
    <lineage>
        <taxon>Bacteria</taxon>
        <taxon>Pseudomonadati</taxon>
        <taxon>Pseudomonadota</taxon>
        <taxon>Alphaproteobacteria</taxon>
        <taxon>Rhodospirillales</taxon>
        <taxon>Rhodospirillaceae</taxon>
        <taxon>Roseospira</taxon>
    </lineage>
</organism>
<dbReference type="GO" id="GO:0005694">
    <property type="term" value="C:chromosome"/>
    <property type="evidence" value="ECO:0007669"/>
    <property type="project" value="TreeGrafter"/>
</dbReference>
<keyword evidence="4" id="KW-1185">Reference proteome</keyword>
<feature type="compositionally biased region" description="Low complexity" evidence="2">
    <location>
        <begin position="363"/>
        <end position="377"/>
    </location>
</feature>
<evidence type="ECO:0000313" key="4">
    <source>
        <dbReference type="Proteomes" id="UP000554286"/>
    </source>
</evidence>
<comment type="caution">
    <text evidence="3">The sequence shown here is derived from an EMBL/GenBank/DDBJ whole genome shotgun (WGS) entry which is preliminary data.</text>
</comment>
<evidence type="ECO:0000256" key="2">
    <source>
        <dbReference type="SAM" id="MobiDB-lite"/>
    </source>
</evidence>
<sequence>MQSLAVRPVLTEDGAETGTFEVPVGGRRFRALELLVKKKRLPRTAPIPCIVHADGAAEEDSLAENVHREALHPLDQFRAFQALRDKGLSEEDIAARFFVTPAVVRQRLRLAGVSPRLLELYAEGEMALDDLMAFTVSGDHARQEQVWDLVSQNSWNRHPAVIRRLLTETAIRADDRRARFVGAEAYADAGGTILRDLFSEDGGGWFEDMALLERLVAEALNTAAEQVRAEGWLWVEAALDFPYGHTHGLRRLAGEAVDLTEEEIAARRDLQAELEKLLGSYPEPTELPDDVDARVGEIEAALEVFETRPVRFDPGEMTRAGVFVSIDMDGQVRIERGFIRPEDDVVSETSDTDGDTVADGDAPDSPAADPSVPANDPGTSEPGEDPAKPLSDRLIAELTAHRTLALREALGRAPETAFLAVLHALCLSAFRAGAADTSLEITGRSAPLTIQGSGLRESAAARALEARYTDWAARLPGDPAGLWAFLEGLADEERMALLAHCAARTVNAVVEPWKRSPGRIRHADVLARAVSLDMDAAGWSPTADTYLGRVTKARILEAVREAKGERAAARIEHLRKTDMAEEAARLLAGTGWLPEPLRMPDLETPDDADPRADETNPPHENSPPHEEWLDEAAE</sequence>
<feature type="region of interest" description="Disordered" evidence="2">
    <location>
        <begin position="337"/>
        <end position="389"/>
    </location>
</feature>
<evidence type="ECO:0000313" key="3">
    <source>
        <dbReference type="EMBL" id="MBB4267927.1"/>
    </source>
</evidence>
<dbReference type="Proteomes" id="UP000554286">
    <property type="component" value="Unassembled WGS sequence"/>
</dbReference>
<gene>
    <name evidence="3" type="ORF">GGD89_003579</name>
</gene>
<dbReference type="PANTHER" id="PTHR33375:SF7">
    <property type="entry name" value="CHROMOSOME 2-PARTITIONING PROTEIN PARB-RELATED"/>
    <property type="match status" value="1"/>
</dbReference>
<proteinExistence type="inferred from homology"/>